<dbReference type="InterPro" id="IPR004472">
    <property type="entry name" value="DTB_synth_BioD"/>
</dbReference>
<dbReference type="EC" id="6.3.3.3" evidence="8"/>
<evidence type="ECO:0000256" key="7">
    <source>
        <dbReference type="ARBA" id="ARBA00022842"/>
    </source>
</evidence>
<dbReference type="GO" id="GO:0000287">
    <property type="term" value="F:magnesium ion binding"/>
    <property type="evidence" value="ECO:0007669"/>
    <property type="project" value="UniProtKB-UniRule"/>
</dbReference>
<dbReference type="GO" id="GO:0009102">
    <property type="term" value="P:biotin biosynthetic process"/>
    <property type="evidence" value="ECO:0007669"/>
    <property type="project" value="UniProtKB-UniRule"/>
</dbReference>
<evidence type="ECO:0000256" key="8">
    <source>
        <dbReference type="HAMAP-Rule" id="MF_00336"/>
    </source>
</evidence>
<dbReference type="PANTHER" id="PTHR43210:SF5">
    <property type="entry name" value="DETHIOBIOTIN SYNTHETASE"/>
    <property type="match status" value="1"/>
</dbReference>
<sequence length="237" mass="24854">MNCYFITGTDTDAGKTLIATALLAKARRQGLSTLGLKPVAAGCEWGGDGLCNTDALALQALTSPMVDYRTVNPVALEPPIAPHLAATQAGITLRLAELERAVGSALDASRDLILIEGAGGWRVPLNIEEDLSGLAVRLALPVILVVGLRLGCINHARLTLEAIRADGLHVAGWIATQTDADMREYEANIATLEALLDAPCLGKVPWLGKTTAQSDSLLLAERAADYLVATLPKAPST</sequence>
<keyword evidence="6 8" id="KW-0067">ATP-binding</keyword>
<keyword evidence="4 8" id="KW-0547">Nucleotide-binding</keyword>
<keyword evidence="1 8" id="KW-0963">Cytoplasm</keyword>
<evidence type="ECO:0000256" key="2">
    <source>
        <dbReference type="ARBA" id="ARBA00022598"/>
    </source>
</evidence>
<evidence type="ECO:0000256" key="4">
    <source>
        <dbReference type="ARBA" id="ARBA00022741"/>
    </source>
</evidence>
<comment type="cofactor">
    <cofactor evidence="8">
        <name>Mg(2+)</name>
        <dbReference type="ChEBI" id="CHEBI:18420"/>
    </cofactor>
</comment>
<dbReference type="CDD" id="cd03109">
    <property type="entry name" value="DTBS"/>
    <property type="match status" value="1"/>
</dbReference>
<dbReference type="Proteomes" id="UP000294489">
    <property type="component" value="Unassembled WGS sequence"/>
</dbReference>
<evidence type="ECO:0000256" key="5">
    <source>
        <dbReference type="ARBA" id="ARBA00022756"/>
    </source>
</evidence>
<keyword evidence="5 8" id="KW-0093">Biotin biosynthesis</keyword>
<evidence type="ECO:0000256" key="6">
    <source>
        <dbReference type="ARBA" id="ARBA00022840"/>
    </source>
</evidence>
<reference evidence="9 10" key="1">
    <citation type="submission" date="2019-03" db="EMBL/GenBank/DDBJ databases">
        <title>Freshwater and sediment microbial communities from various areas in North America, analyzing microbe dynamics in response to fracking.</title>
        <authorList>
            <person name="Lamendella R."/>
        </authorList>
    </citation>
    <scope>NUCLEOTIDE SEQUENCE [LARGE SCALE GENOMIC DNA]</scope>
    <source>
        <strain evidence="9 10">6_TX</strain>
    </source>
</reference>
<organism evidence="9 10">
    <name type="scientific">Modicisalibacter xianhensis</name>
    <dbReference type="NCBI Taxonomy" id="442341"/>
    <lineage>
        <taxon>Bacteria</taxon>
        <taxon>Pseudomonadati</taxon>
        <taxon>Pseudomonadota</taxon>
        <taxon>Gammaproteobacteria</taxon>
        <taxon>Oceanospirillales</taxon>
        <taxon>Halomonadaceae</taxon>
        <taxon>Modicisalibacter</taxon>
    </lineage>
</organism>
<feature type="active site" evidence="8">
    <location>
        <position position="37"/>
    </location>
</feature>
<dbReference type="NCBIfam" id="TIGR00347">
    <property type="entry name" value="bioD"/>
    <property type="match status" value="1"/>
</dbReference>
<keyword evidence="2 8" id="KW-0436">Ligase</keyword>
<dbReference type="FunFam" id="3.40.50.300:FF:000292">
    <property type="entry name" value="ATP-dependent dethiobiotin synthetase BioD"/>
    <property type="match status" value="1"/>
</dbReference>
<dbReference type="GO" id="GO:0005829">
    <property type="term" value="C:cytosol"/>
    <property type="evidence" value="ECO:0007669"/>
    <property type="project" value="TreeGrafter"/>
</dbReference>
<keyword evidence="3 8" id="KW-0479">Metal-binding</keyword>
<feature type="binding site" evidence="8">
    <location>
        <position position="16"/>
    </location>
    <ligand>
        <name>Mg(2+)</name>
        <dbReference type="ChEBI" id="CHEBI:18420"/>
    </ligand>
</feature>
<accession>A0A4V3GSI5</accession>
<protein>
    <recommendedName>
        <fullName evidence="8">ATP-dependent dethiobiotin synthetase BioD</fullName>
        <ecNumber evidence="8">6.3.3.3</ecNumber>
    </recommendedName>
    <alternativeName>
        <fullName evidence="8">DTB synthetase</fullName>
        <shortName evidence="8">DTBS</shortName>
    </alternativeName>
    <alternativeName>
        <fullName evidence="8">Dethiobiotin synthase</fullName>
    </alternativeName>
</protein>
<evidence type="ECO:0000256" key="3">
    <source>
        <dbReference type="ARBA" id="ARBA00022723"/>
    </source>
</evidence>
<dbReference type="RefSeq" id="WP_134020873.1">
    <property type="nucleotide sequence ID" value="NZ_SOEC01000026.1"/>
</dbReference>
<feature type="binding site" evidence="8">
    <location>
        <begin position="116"/>
        <end position="119"/>
    </location>
    <ligand>
        <name>ATP</name>
        <dbReference type="ChEBI" id="CHEBI:30616"/>
    </ligand>
</feature>
<feature type="binding site" evidence="8">
    <location>
        <position position="116"/>
    </location>
    <ligand>
        <name>Mg(2+)</name>
        <dbReference type="ChEBI" id="CHEBI:18420"/>
    </ligand>
</feature>
<feature type="binding site" evidence="8">
    <location>
        <begin position="205"/>
        <end position="207"/>
    </location>
    <ligand>
        <name>ATP</name>
        <dbReference type="ChEBI" id="CHEBI:30616"/>
    </ligand>
</feature>
<dbReference type="GO" id="GO:0042803">
    <property type="term" value="F:protein homodimerization activity"/>
    <property type="evidence" value="ECO:0007669"/>
    <property type="project" value="UniProtKB-ARBA"/>
</dbReference>
<comment type="function">
    <text evidence="8">Catalyzes a mechanistically unusual reaction, the ATP-dependent insertion of CO2 between the N7 and N8 nitrogen atoms of 7,8-diaminopelargonic acid (DAPA, also called 7,8-diammoniononanoate) to form a ureido ring.</text>
</comment>
<comment type="caution">
    <text evidence="9">The sequence shown here is derived from an EMBL/GenBank/DDBJ whole genome shotgun (WGS) entry which is preliminary data.</text>
</comment>
<dbReference type="AlphaFoldDB" id="A0A4V3GSI5"/>
<dbReference type="Gene3D" id="3.40.50.300">
    <property type="entry name" value="P-loop containing nucleotide triphosphate hydrolases"/>
    <property type="match status" value="1"/>
</dbReference>
<comment type="subunit">
    <text evidence="8">Homodimer.</text>
</comment>
<gene>
    <name evidence="8" type="primary">bioD</name>
    <name evidence="9" type="ORF">DFO67_12643</name>
</gene>
<comment type="similarity">
    <text evidence="8">Belongs to the dethiobiotin synthetase family.</text>
</comment>
<comment type="caution">
    <text evidence="8">Lacks conserved residue(s) required for the propagation of feature annotation.</text>
</comment>
<keyword evidence="7 8" id="KW-0460">Magnesium</keyword>
<comment type="subcellular location">
    <subcellularLocation>
        <location evidence="8">Cytoplasm</location>
    </subcellularLocation>
</comment>
<dbReference type="SUPFAM" id="SSF52540">
    <property type="entry name" value="P-loop containing nucleoside triphosphate hydrolases"/>
    <property type="match status" value="1"/>
</dbReference>
<dbReference type="GO" id="GO:0004141">
    <property type="term" value="F:dethiobiotin synthase activity"/>
    <property type="evidence" value="ECO:0007669"/>
    <property type="project" value="UniProtKB-UniRule"/>
</dbReference>
<dbReference type="Pfam" id="PF13500">
    <property type="entry name" value="AAA_26"/>
    <property type="match status" value="1"/>
</dbReference>
<dbReference type="UniPathway" id="UPA00078">
    <property type="reaction ID" value="UER00161"/>
</dbReference>
<dbReference type="EMBL" id="SOEC01000026">
    <property type="protein sequence ID" value="TDX22973.1"/>
    <property type="molecule type" value="Genomic_DNA"/>
</dbReference>
<dbReference type="PIRSF" id="PIRSF006755">
    <property type="entry name" value="DTB_synth"/>
    <property type="match status" value="1"/>
</dbReference>
<evidence type="ECO:0000313" key="10">
    <source>
        <dbReference type="Proteomes" id="UP000294489"/>
    </source>
</evidence>
<evidence type="ECO:0000256" key="1">
    <source>
        <dbReference type="ARBA" id="ARBA00022490"/>
    </source>
</evidence>
<feature type="binding site" evidence="8">
    <location>
        <position position="54"/>
    </location>
    <ligand>
        <name>ATP</name>
        <dbReference type="ChEBI" id="CHEBI:30616"/>
    </ligand>
</feature>
<proteinExistence type="inferred from homology"/>
<feature type="binding site" evidence="8">
    <location>
        <position position="54"/>
    </location>
    <ligand>
        <name>Mg(2+)</name>
        <dbReference type="ChEBI" id="CHEBI:18420"/>
    </ligand>
</feature>
<dbReference type="HAMAP" id="MF_00336">
    <property type="entry name" value="BioD"/>
    <property type="match status" value="1"/>
</dbReference>
<dbReference type="GO" id="GO:0005524">
    <property type="term" value="F:ATP binding"/>
    <property type="evidence" value="ECO:0007669"/>
    <property type="project" value="UniProtKB-UniRule"/>
</dbReference>
<dbReference type="InterPro" id="IPR027417">
    <property type="entry name" value="P-loop_NTPase"/>
</dbReference>
<evidence type="ECO:0000313" key="9">
    <source>
        <dbReference type="EMBL" id="TDX22973.1"/>
    </source>
</evidence>
<dbReference type="OrthoDB" id="9802097at2"/>
<comment type="pathway">
    <text evidence="8">Cofactor biosynthesis; biotin biosynthesis; biotin from 7,8-diaminononanoate: step 1/2.</text>
</comment>
<feature type="binding site" evidence="8">
    <location>
        <begin position="12"/>
        <end position="17"/>
    </location>
    <ligand>
        <name>ATP</name>
        <dbReference type="ChEBI" id="CHEBI:30616"/>
    </ligand>
</feature>
<comment type="catalytic activity">
    <reaction evidence="8">
        <text>(7R,8S)-7,8-diammoniononanoate + CO2 + ATP = (4R,5S)-dethiobiotin + ADP + phosphate + 3 H(+)</text>
        <dbReference type="Rhea" id="RHEA:15805"/>
        <dbReference type="ChEBI" id="CHEBI:15378"/>
        <dbReference type="ChEBI" id="CHEBI:16526"/>
        <dbReference type="ChEBI" id="CHEBI:30616"/>
        <dbReference type="ChEBI" id="CHEBI:43474"/>
        <dbReference type="ChEBI" id="CHEBI:149469"/>
        <dbReference type="ChEBI" id="CHEBI:149473"/>
        <dbReference type="ChEBI" id="CHEBI:456216"/>
        <dbReference type="EC" id="6.3.3.3"/>
    </reaction>
</comment>
<dbReference type="PANTHER" id="PTHR43210">
    <property type="entry name" value="DETHIOBIOTIN SYNTHETASE"/>
    <property type="match status" value="1"/>
</dbReference>
<name>A0A4V3GSI5_9GAMM</name>